<keyword evidence="2" id="KW-0472">Membrane</keyword>
<protein>
    <submittedName>
        <fullName evidence="3">Uncharacterized protein</fullName>
    </submittedName>
</protein>
<feature type="compositionally biased region" description="Basic and acidic residues" evidence="1">
    <location>
        <begin position="42"/>
        <end position="52"/>
    </location>
</feature>
<dbReference type="EMBL" id="JACSQM010000006">
    <property type="protein sequence ID" value="MBD7965272.1"/>
    <property type="molecule type" value="Genomic_DNA"/>
</dbReference>
<keyword evidence="2" id="KW-1133">Transmembrane helix</keyword>
<organism evidence="3 4">
    <name type="scientific">Fictibacillus norfolkensis</name>
    <dbReference type="NCBI Taxonomy" id="2762233"/>
    <lineage>
        <taxon>Bacteria</taxon>
        <taxon>Bacillati</taxon>
        <taxon>Bacillota</taxon>
        <taxon>Bacilli</taxon>
        <taxon>Bacillales</taxon>
        <taxon>Fictibacillaceae</taxon>
        <taxon>Fictibacillus</taxon>
    </lineage>
</organism>
<evidence type="ECO:0000313" key="4">
    <source>
        <dbReference type="Proteomes" id="UP000603641"/>
    </source>
</evidence>
<feature type="region of interest" description="Disordered" evidence="1">
    <location>
        <begin position="31"/>
        <end position="52"/>
    </location>
</feature>
<evidence type="ECO:0000256" key="2">
    <source>
        <dbReference type="SAM" id="Phobius"/>
    </source>
</evidence>
<evidence type="ECO:0000256" key="1">
    <source>
        <dbReference type="SAM" id="MobiDB-lite"/>
    </source>
</evidence>
<gene>
    <name evidence="3" type="ORF">H9648_14510</name>
</gene>
<reference evidence="3 4" key="1">
    <citation type="submission" date="2020-08" db="EMBL/GenBank/DDBJ databases">
        <title>A Genomic Blueprint of the Chicken Gut Microbiome.</title>
        <authorList>
            <person name="Gilroy R."/>
            <person name="Ravi A."/>
            <person name="Getino M."/>
            <person name="Pursley I."/>
            <person name="Horton D.L."/>
            <person name="Alikhan N.-F."/>
            <person name="Baker D."/>
            <person name="Gharbi K."/>
            <person name="Hall N."/>
            <person name="Watson M."/>
            <person name="Adriaenssens E.M."/>
            <person name="Foster-Nyarko E."/>
            <person name="Jarju S."/>
            <person name="Secka A."/>
            <person name="Antonio M."/>
            <person name="Oren A."/>
            <person name="Chaudhuri R."/>
            <person name="La Ragione R.M."/>
            <person name="Hildebrand F."/>
            <person name="Pallen M.J."/>
        </authorList>
    </citation>
    <scope>NUCLEOTIDE SEQUENCE [LARGE SCALE GENOMIC DNA]</scope>
    <source>
        <strain evidence="3 4">Sa2CUA10</strain>
    </source>
</reference>
<dbReference type="Proteomes" id="UP000603641">
    <property type="component" value="Unassembled WGS sequence"/>
</dbReference>
<accession>A0ABR8SP57</accession>
<feature type="transmembrane region" description="Helical" evidence="2">
    <location>
        <begin position="6"/>
        <end position="27"/>
    </location>
</feature>
<keyword evidence="4" id="KW-1185">Reference proteome</keyword>
<proteinExistence type="predicted"/>
<sequence>MDELFKFFGGFLNVSLLLVVIIVILIVRQAKKKKPKNEEEDYLNHKEKHSKE</sequence>
<comment type="caution">
    <text evidence="3">The sequence shown here is derived from an EMBL/GenBank/DDBJ whole genome shotgun (WGS) entry which is preliminary data.</text>
</comment>
<dbReference type="RefSeq" id="WP_191754514.1">
    <property type="nucleotide sequence ID" value="NZ_JACSQM010000006.1"/>
</dbReference>
<evidence type="ECO:0000313" key="3">
    <source>
        <dbReference type="EMBL" id="MBD7965272.1"/>
    </source>
</evidence>
<keyword evidence="2" id="KW-0812">Transmembrane</keyword>
<name>A0ABR8SP57_9BACL</name>